<name>A0A1F7WYV4_9BACT</name>
<dbReference type="EMBL" id="MGFN01000001">
    <property type="protein sequence ID" value="OGM07833.1"/>
    <property type="molecule type" value="Genomic_DNA"/>
</dbReference>
<organism evidence="2 3">
    <name type="scientific">Candidatus Woesebacteria bacterium GWC1_42_13</name>
    <dbReference type="NCBI Taxonomy" id="1802475"/>
    <lineage>
        <taxon>Bacteria</taxon>
        <taxon>Candidatus Woeseibacteriota</taxon>
    </lineage>
</organism>
<evidence type="ECO:0000256" key="1">
    <source>
        <dbReference type="SAM" id="MobiDB-lite"/>
    </source>
</evidence>
<comment type="caution">
    <text evidence="2">The sequence shown here is derived from an EMBL/GenBank/DDBJ whole genome shotgun (WGS) entry which is preliminary data.</text>
</comment>
<accession>A0A1F7WYV4</accession>
<evidence type="ECO:0000313" key="2">
    <source>
        <dbReference type="EMBL" id="OGM07833.1"/>
    </source>
</evidence>
<feature type="compositionally biased region" description="Polar residues" evidence="1">
    <location>
        <begin position="13"/>
        <end position="30"/>
    </location>
</feature>
<evidence type="ECO:0000313" key="3">
    <source>
        <dbReference type="Proteomes" id="UP000177737"/>
    </source>
</evidence>
<dbReference type="Proteomes" id="UP000177737">
    <property type="component" value="Unassembled WGS sequence"/>
</dbReference>
<dbReference type="AlphaFoldDB" id="A0A1F7WYV4"/>
<feature type="region of interest" description="Disordered" evidence="1">
    <location>
        <begin position="1"/>
        <end position="30"/>
    </location>
</feature>
<protein>
    <submittedName>
        <fullName evidence="2">Uncharacterized protein</fullName>
    </submittedName>
</protein>
<proteinExistence type="predicted"/>
<sequence>MASTVEVDEENGKSSSPALTHNVSNSNMGSVDASNLNPIANPIAPGKNSFEKWQLIHVIDMGTSSMINNIRVWRSGSLGANAIHLTNATSSSYGGETKYRTPTDSTSTAAVFSMPTTAPGSANLGIGGSLTGSLTKSGYSDFLVHQIQTTEAALAGSTTVMNYQFDETA</sequence>
<gene>
    <name evidence="2" type="ORF">A2129_01820</name>
</gene>
<reference evidence="2 3" key="1">
    <citation type="journal article" date="2016" name="Nat. Commun.">
        <title>Thousands of microbial genomes shed light on interconnected biogeochemical processes in an aquifer system.</title>
        <authorList>
            <person name="Anantharaman K."/>
            <person name="Brown C.T."/>
            <person name="Hug L.A."/>
            <person name="Sharon I."/>
            <person name="Castelle C.J."/>
            <person name="Probst A.J."/>
            <person name="Thomas B.C."/>
            <person name="Singh A."/>
            <person name="Wilkins M.J."/>
            <person name="Karaoz U."/>
            <person name="Brodie E.L."/>
            <person name="Williams K.H."/>
            <person name="Hubbard S.S."/>
            <person name="Banfield J.F."/>
        </authorList>
    </citation>
    <scope>NUCLEOTIDE SEQUENCE [LARGE SCALE GENOMIC DNA]</scope>
</reference>